<dbReference type="AlphaFoldDB" id="A0A239JS54"/>
<feature type="transmembrane region" description="Helical" evidence="2">
    <location>
        <begin position="14"/>
        <end position="32"/>
    </location>
</feature>
<evidence type="ECO:0000256" key="1">
    <source>
        <dbReference type="ARBA" id="ARBA00007362"/>
    </source>
</evidence>
<name>A0A239JS54_9FIRM</name>
<feature type="transmembrane region" description="Helical" evidence="2">
    <location>
        <begin position="121"/>
        <end position="138"/>
    </location>
</feature>
<dbReference type="Pfam" id="PF00892">
    <property type="entry name" value="EamA"/>
    <property type="match status" value="2"/>
</dbReference>
<dbReference type="Proteomes" id="UP000198304">
    <property type="component" value="Unassembled WGS sequence"/>
</dbReference>
<protein>
    <submittedName>
        <fullName evidence="4">Threonine/homoserine efflux transporter RhtA</fullName>
    </submittedName>
</protein>
<feature type="transmembrane region" description="Helical" evidence="2">
    <location>
        <begin position="259"/>
        <end position="280"/>
    </location>
</feature>
<reference evidence="4 5" key="1">
    <citation type="submission" date="2017-06" db="EMBL/GenBank/DDBJ databases">
        <authorList>
            <person name="Kim H.J."/>
            <person name="Triplett B.A."/>
        </authorList>
    </citation>
    <scope>NUCLEOTIDE SEQUENCE [LARGE SCALE GENOMIC DNA]</scope>
    <source>
        <strain evidence="4 5">SCA</strain>
    </source>
</reference>
<dbReference type="InterPro" id="IPR037185">
    <property type="entry name" value="EmrE-like"/>
</dbReference>
<evidence type="ECO:0000259" key="3">
    <source>
        <dbReference type="Pfam" id="PF00892"/>
    </source>
</evidence>
<dbReference type="InterPro" id="IPR000620">
    <property type="entry name" value="EamA_dom"/>
</dbReference>
<feature type="domain" description="EamA" evidence="3">
    <location>
        <begin position="13"/>
        <end position="137"/>
    </location>
</feature>
<keyword evidence="2" id="KW-0472">Membrane</keyword>
<evidence type="ECO:0000256" key="2">
    <source>
        <dbReference type="SAM" id="Phobius"/>
    </source>
</evidence>
<keyword evidence="2" id="KW-1133">Transmembrane helix</keyword>
<organism evidence="4 5">
    <name type="scientific">Anaerovirgula multivorans</name>
    <dbReference type="NCBI Taxonomy" id="312168"/>
    <lineage>
        <taxon>Bacteria</taxon>
        <taxon>Bacillati</taxon>
        <taxon>Bacillota</taxon>
        <taxon>Clostridia</taxon>
        <taxon>Peptostreptococcales</taxon>
        <taxon>Natronincolaceae</taxon>
        <taxon>Anaerovirgula</taxon>
    </lineage>
</organism>
<feature type="transmembrane region" description="Helical" evidence="2">
    <location>
        <begin position="150"/>
        <end position="166"/>
    </location>
</feature>
<dbReference type="PANTHER" id="PTHR22911:SF79">
    <property type="entry name" value="MOBA-LIKE NTP TRANSFERASE DOMAIN-CONTAINING PROTEIN"/>
    <property type="match status" value="1"/>
</dbReference>
<feature type="domain" description="EamA" evidence="3">
    <location>
        <begin position="147"/>
        <end position="273"/>
    </location>
</feature>
<accession>A0A239JS54</accession>
<sequence>MLNFLTRKCNNKTAIIYLIIASLLWSLGGVLIKSIQLNPIALAGMRSAISSVFIWMFLKKPKFNWSKSQILGGVSYAAIMIFFVTATKWTTAANAILLQYTAPIYVAIFGFMFLKEKTTRLDWLTTFFVFGGMTLFFIDDIELQNVFGNLMAIGSGVSFAAMVLFLRKQKEGSPLESILMGNIITAIIAIPFMFQSLPSSSDFSTLLLLGTIQLGLPYILYSIAIKHVSAMEGVLIPVIEPIMNPVWVFLAIGEVPGRWAFAGGAIVLIAVTLRCIIVTINTQAEEPSTS</sequence>
<feature type="transmembrane region" description="Helical" evidence="2">
    <location>
        <begin position="233"/>
        <end position="253"/>
    </location>
</feature>
<dbReference type="SUPFAM" id="SSF103481">
    <property type="entry name" value="Multidrug resistance efflux transporter EmrE"/>
    <property type="match status" value="2"/>
</dbReference>
<keyword evidence="2" id="KW-0812">Transmembrane</keyword>
<dbReference type="PANTHER" id="PTHR22911">
    <property type="entry name" value="ACYL-MALONYL CONDENSING ENZYME-RELATED"/>
    <property type="match status" value="1"/>
</dbReference>
<proteinExistence type="inferred from homology"/>
<comment type="similarity">
    <text evidence="1">Belongs to the EamA transporter family.</text>
</comment>
<gene>
    <name evidence="4" type="ORF">SAMN05446037_103832</name>
</gene>
<feature type="transmembrane region" description="Helical" evidence="2">
    <location>
        <begin position="95"/>
        <end position="114"/>
    </location>
</feature>
<evidence type="ECO:0000313" key="5">
    <source>
        <dbReference type="Proteomes" id="UP000198304"/>
    </source>
</evidence>
<dbReference type="GO" id="GO:0016020">
    <property type="term" value="C:membrane"/>
    <property type="evidence" value="ECO:0007669"/>
    <property type="project" value="InterPro"/>
</dbReference>
<feature type="transmembrane region" description="Helical" evidence="2">
    <location>
        <begin position="203"/>
        <end position="221"/>
    </location>
</feature>
<dbReference type="EMBL" id="FZOJ01000038">
    <property type="protein sequence ID" value="SNT08599.1"/>
    <property type="molecule type" value="Genomic_DNA"/>
</dbReference>
<feature type="transmembrane region" description="Helical" evidence="2">
    <location>
        <begin position="38"/>
        <end position="58"/>
    </location>
</feature>
<keyword evidence="5" id="KW-1185">Reference proteome</keyword>
<dbReference type="RefSeq" id="WP_089285104.1">
    <property type="nucleotide sequence ID" value="NZ_FZOJ01000038.1"/>
</dbReference>
<feature type="transmembrane region" description="Helical" evidence="2">
    <location>
        <begin position="70"/>
        <end position="89"/>
    </location>
</feature>
<evidence type="ECO:0000313" key="4">
    <source>
        <dbReference type="EMBL" id="SNT08599.1"/>
    </source>
</evidence>
<feature type="transmembrane region" description="Helical" evidence="2">
    <location>
        <begin position="178"/>
        <end position="197"/>
    </location>
</feature>
<dbReference type="OrthoDB" id="9814731at2"/>